<proteinExistence type="inferred from homology"/>
<evidence type="ECO:0000256" key="1">
    <source>
        <dbReference type="ARBA" id="ARBA00007905"/>
    </source>
</evidence>
<sequence>MKKIITSAIALLAAFTLVACNTTTQTNSSASNTTVSQEVPDSQKPSAVSDIKSVADVPLLTLNNETQMPQLGLGTQIQSLESDSSQAGRQRLNNTSRESVIAALKAGYRHLDTAHGYYNETGVGEGIKESGVPRNEIWLTSKLWPSDYANAAQAIDDMLKRLQVDYIDLLYLHHPTGDYMAAYRAVENAVREGKVRAIGISNFDNNMNAFNDVMNNATIKPQALQIEMHPLAQRTQTRELAKKNNLQVEAWYPLGHADSTLLNNSTLASIARSHNKTVPQVILRWLMQEGVSAVPGSNNPDHIRENLNIFDFELSDSEMNQIRGLDQGESGRYFNINYDQMGQAFMRLNE</sequence>
<dbReference type="Gene3D" id="3.20.20.100">
    <property type="entry name" value="NADP-dependent oxidoreductase domain"/>
    <property type="match status" value="1"/>
</dbReference>
<dbReference type="FunFam" id="3.20.20.100:FF:000002">
    <property type="entry name" value="2,5-diketo-D-gluconic acid reductase A"/>
    <property type="match status" value="1"/>
</dbReference>
<dbReference type="InterPro" id="IPR036812">
    <property type="entry name" value="NAD(P)_OxRdtase_dom_sf"/>
</dbReference>
<feature type="region of interest" description="Disordered" evidence="4">
    <location>
        <begin position="25"/>
        <end position="48"/>
    </location>
</feature>
<dbReference type="PANTHER" id="PTHR43827:SF3">
    <property type="entry name" value="NADP-DEPENDENT OXIDOREDUCTASE DOMAIN-CONTAINING PROTEIN"/>
    <property type="match status" value="1"/>
</dbReference>
<feature type="signal peptide" evidence="5">
    <location>
        <begin position="1"/>
        <end position="19"/>
    </location>
</feature>
<dbReference type="AlphaFoldDB" id="A0A4R0QZF9"/>
<keyword evidence="3" id="KW-0560">Oxidoreductase</keyword>
<evidence type="ECO:0000313" key="7">
    <source>
        <dbReference type="EMBL" id="TCD54016.1"/>
    </source>
</evidence>
<evidence type="ECO:0000313" key="8">
    <source>
        <dbReference type="Proteomes" id="UP000291289"/>
    </source>
</evidence>
<keyword evidence="8" id="KW-1185">Reference proteome</keyword>
<gene>
    <name evidence="7" type="ORF">EJ419_05790</name>
</gene>
<dbReference type="InterPro" id="IPR020471">
    <property type="entry name" value="AKR"/>
</dbReference>
<comment type="similarity">
    <text evidence="1">Belongs to the aldo/keto reductase family.</text>
</comment>
<dbReference type="Pfam" id="PF00248">
    <property type="entry name" value="Aldo_ket_red"/>
    <property type="match status" value="1"/>
</dbReference>
<feature type="chain" id="PRO_5038429368" evidence="5">
    <location>
        <begin position="20"/>
        <end position="350"/>
    </location>
</feature>
<dbReference type="Proteomes" id="UP000291289">
    <property type="component" value="Unassembled WGS sequence"/>
</dbReference>
<evidence type="ECO:0000256" key="4">
    <source>
        <dbReference type="SAM" id="MobiDB-lite"/>
    </source>
</evidence>
<dbReference type="PROSITE" id="PS00062">
    <property type="entry name" value="ALDOKETO_REDUCTASE_2"/>
    <property type="match status" value="1"/>
</dbReference>
<reference evidence="7 8" key="1">
    <citation type="submission" date="2018-12" db="EMBL/GenBank/DDBJ databases">
        <title>Alloscrdovia theropitheci sp. nov: a novel taxon from the feces of the bleeding-herat monkey (Theropithecus geleda).</title>
        <authorList>
            <person name="Modesto M."/>
        </authorList>
    </citation>
    <scope>NUCLEOTIDE SEQUENCE [LARGE SCALE GENOMIC DNA]</scope>
    <source>
        <strain evidence="7 8">GLDI4/2</strain>
    </source>
</reference>
<name>A0A4R0QZF9_9BIFI</name>
<dbReference type="PRINTS" id="PR00069">
    <property type="entry name" value="ALDKETRDTASE"/>
</dbReference>
<dbReference type="PANTHER" id="PTHR43827">
    <property type="entry name" value="2,5-DIKETO-D-GLUCONIC ACID REDUCTASE"/>
    <property type="match status" value="1"/>
</dbReference>
<protein>
    <submittedName>
        <fullName evidence="7">Aldo/keto reductase</fullName>
    </submittedName>
</protein>
<keyword evidence="5" id="KW-0732">Signal</keyword>
<evidence type="ECO:0000259" key="6">
    <source>
        <dbReference type="Pfam" id="PF00248"/>
    </source>
</evidence>
<feature type="compositionally biased region" description="Low complexity" evidence="4">
    <location>
        <begin position="25"/>
        <end position="34"/>
    </location>
</feature>
<evidence type="ECO:0000256" key="2">
    <source>
        <dbReference type="ARBA" id="ARBA00022857"/>
    </source>
</evidence>
<dbReference type="PROSITE" id="PS51257">
    <property type="entry name" value="PROKAR_LIPOPROTEIN"/>
    <property type="match status" value="1"/>
</dbReference>
<comment type="caution">
    <text evidence="7">The sequence shown here is derived from an EMBL/GenBank/DDBJ whole genome shotgun (WGS) entry which is preliminary data.</text>
</comment>
<dbReference type="OrthoDB" id="9804790at2"/>
<organism evidence="7 8">
    <name type="scientific">Alloscardovia theropitheci</name>
    <dbReference type="NCBI Taxonomy" id="2496842"/>
    <lineage>
        <taxon>Bacteria</taxon>
        <taxon>Bacillati</taxon>
        <taxon>Actinomycetota</taxon>
        <taxon>Actinomycetes</taxon>
        <taxon>Bifidobacteriales</taxon>
        <taxon>Bifidobacteriaceae</taxon>
        <taxon>Alloscardovia</taxon>
    </lineage>
</organism>
<keyword evidence="2" id="KW-0521">NADP</keyword>
<dbReference type="SUPFAM" id="SSF51430">
    <property type="entry name" value="NAD(P)-linked oxidoreductase"/>
    <property type="match status" value="1"/>
</dbReference>
<feature type="domain" description="NADP-dependent oxidoreductase" evidence="6">
    <location>
        <begin position="94"/>
        <end position="326"/>
    </location>
</feature>
<feature type="compositionally biased region" description="Polar residues" evidence="4">
    <location>
        <begin position="35"/>
        <end position="46"/>
    </location>
</feature>
<dbReference type="PROSITE" id="PS00798">
    <property type="entry name" value="ALDOKETO_REDUCTASE_1"/>
    <property type="match status" value="1"/>
</dbReference>
<dbReference type="InterPro" id="IPR018170">
    <property type="entry name" value="Aldo/ket_reductase_CS"/>
</dbReference>
<dbReference type="GO" id="GO:0016616">
    <property type="term" value="F:oxidoreductase activity, acting on the CH-OH group of donors, NAD or NADP as acceptor"/>
    <property type="evidence" value="ECO:0007669"/>
    <property type="project" value="UniProtKB-ARBA"/>
</dbReference>
<evidence type="ECO:0000256" key="3">
    <source>
        <dbReference type="ARBA" id="ARBA00023002"/>
    </source>
</evidence>
<evidence type="ECO:0000256" key="5">
    <source>
        <dbReference type="SAM" id="SignalP"/>
    </source>
</evidence>
<dbReference type="InterPro" id="IPR023210">
    <property type="entry name" value="NADP_OxRdtase_dom"/>
</dbReference>
<accession>A0A4R0QZF9</accession>
<dbReference type="EMBL" id="RXLP01000023">
    <property type="protein sequence ID" value="TCD54016.1"/>
    <property type="molecule type" value="Genomic_DNA"/>
</dbReference>